<keyword evidence="2" id="KW-1185">Reference proteome</keyword>
<protein>
    <submittedName>
        <fullName evidence="1">Uncharacterized protein</fullName>
    </submittedName>
</protein>
<evidence type="ECO:0000313" key="1">
    <source>
        <dbReference type="EMBL" id="KII69845.1"/>
    </source>
</evidence>
<name>A0A0C2N0E5_THEKT</name>
<accession>A0A0C2N0E5</accession>
<proteinExistence type="predicted"/>
<reference evidence="1 2" key="1">
    <citation type="journal article" date="2014" name="Genome Biol. Evol.">
        <title>The genome of the myxosporean Thelohanellus kitauei shows adaptations to nutrient acquisition within its fish host.</title>
        <authorList>
            <person name="Yang Y."/>
            <person name="Xiong J."/>
            <person name="Zhou Z."/>
            <person name="Huo F."/>
            <person name="Miao W."/>
            <person name="Ran C."/>
            <person name="Liu Y."/>
            <person name="Zhang J."/>
            <person name="Feng J."/>
            <person name="Wang M."/>
            <person name="Wang M."/>
            <person name="Wang L."/>
            <person name="Yao B."/>
        </authorList>
    </citation>
    <scope>NUCLEOTIDE SEQUENCE [LARGE SCALE GENOMIC DNA]</scope>
    <source>
        <strain evidence="1">Wuqing</strain>
    </source>
</reference>
<evidence type="ECO:0000313" key="2">
    <source>
        <dbReference type="Proteomes" id="UP000031668"/>
    </source>
</evidence>
<comment type="caution">
    <text evidence="1">The sequence shown here is derived from an EMBL/GenBank/DDBJ whole genome shotgun (WGS) entry which is preliminary data.</text>
</comment>
<dbReference type="AlphaFoldDB" id="A0A0C2N0E5"/>
<sequence length="208" mass="23552">MKKSTCFGYTYDKKWEEIFPVTAVKADKHAYYCVPCGRKISCAYNGLHGLKSHCKTSRHRQNVSEDKSKTNCTDSVCNGTLQSDFNTSIYESIPSELSATNTSATYNQPRSLAFQNGVNCNVAENQRERLETSNTQNKELVETTLDGDSNMMEMLEKCKSMYGVEFNVELDKDFNIGVGQNFKLVVTGIYQELLFLQSVLKKLQNLKK</sequence>
<dbReference type="EMBL" id="JWZT01002267">
    <property type="protein sequence ID" value="KII69845.1"/>
    <property type="molecule type" value="Genomic_DNA"/>
</dbReference>
<dbReference type="Proteomes" id="UP000031668">
    <property type="component" value="Unassembled WGS sequence"/>
</dbReference>
<gene>
    <name evidence="1" type="ORF">RF11_13071</name>
</gene>
<organism evidence="1 2">
    <name type="scientific">Thelohanellus kitauei</name>
    <name type="common">Myxosporean</name>
    <dbReference type="NCBI Taxonomy" id="669202"/>
    <lineage>
        <taxon>Eukaryota</taxon>
        <taxon>Metazoa</taxon>
        <taxon>Cnidaria</taxon>
        <taxon>Myxozoa</taxon>
        <taxon>Myxosporea</taxon>
        <taxon>Bivalvulida</taxon>
        <taxon>Platysporina</taxon>
        <taxon>Myxobolidae</taxon>
        <taxon>Thelohanellus</taxon>
    </lineage>
</organism>